<evidence type="ECO:0000256" key="5">
    <source>
        <dbReference type="ARBA" id="ARBA00023136"/>
    </source>
</evidence>
<dbReference type="GO" id="GO:0005886">
    <property type="term" value="C:plasma membrane"/>
    <property type="evidence" value="ECO:0007669"/>
    <property type="project" value="UniProtKB-SubCell"/>
</dbReference>
<dbReference type="InterPro" id="IPR032689">
    <property type="entry name" value="TraG-D_C"/>
</dbReference>
<comment type="subcellular location">
    <subcellularLocation>
        <location evidence="1">Cell membrane</location>
        <topology evidence="1">Multi-pass membrane protein</topology>
    </subcellularLocation>
</comment>
<keyword evidence="8" id="KW-0614">Plasmid</keyword>
<dbReference type="EMBL" id="CP021357">
    <property type="protein sequence ID" value="AWK77059.1"/>
    <property type="molecule type" value="Genomic_DNA"/>
</dbReference>
<dbReference type="Gene3D" id="3.40.50.300">
    <property type="entry name" value="P-loop containing nucleotide triphosphate hydrolases"/>
    <property type="match status" value="1"/>
</dbReference>
<keyword evidence="3 6" id="KW-0812">Transmembrane</keyword>
<evidence type="ECO:0000256" key="2">
    <source>
        <dbReference type="ARBA" id="ARBA00022475"/>
    </source>
</evidence>
<dbReference type="Pfam" id="PF12696">
    <property type="entry name" value="TraG-D_C"/>
    <property type="match status" value="1"/>
</dbReference>
<evidence type="ECO:0000313" key="8">
    <source>
        <dbReference type="EMBL" id="AWK77059.1"/>
    </source>
</evidence>
<dbReference type="PANTHER" id="PTHR37937">
    <property type="entry name" value="CONJUGATIVE TRANSFER: DNA TRANSPORT"/>
    <property type="match status" value="1"/>
</dbReference>
<evidence type="ECO:0000259" key="7">
    <source>
        <dbReference type="Pfam" id="PF12696"/>
    </source>
</evidence>
<dbReference type="RefSeq" id="WP_109336457.1">
    <property type="nucleotide sequence ID" value="NZ_CP021357.1"/>
</dbReference>
<evidence type="ECO:0000256" key="3">
    <source>
        <dbReference type="ARBA" id="ARBA00022692"/>
    </source>
</evidence>
<dbReference type="CDD" id="cd01127">
    <property type="entry name" value="TrwB_TraG_TraD_VirD4"/>
    <property type="match status" value="1"/>
</dbReference>
<sequence length="602" mass="64616">MAEKLHTRDPHKSDLGIYLVGGLVGVAVAAVSVIGISVRVGSSWAGIDQQVPGNPIDAGFAVMNGKLIWPVQATVMAAAVAVVVFVVIGVCSWWWADHRSKRRSKTPAGLATLKDLRVAKLDEASARKEGRFLRPSLEGISDKDIETAELALRLGFLHNSKHPVWVSTKDAIYVEGAAQQGKSSRLAVPMVLSAPGGCLITSTKVDVLHQTWLPRFLRGEVVVFDPEDISGWPDRITWSVIAGCEDADVAIRRAAALVAAKPKTAKSSGDGDFFDQKAATLLRCYLHAAALGGMRLSDVVQWCESTDAEDARAILDERHPEWARTLAEILDAKSEKTTSSILMVLTSVMEPLASPSLLAAVDCPAAESFDVRDFVDKGTGTMYVLSEGGNGSVAPFAAALAAEVFFVANKLSQRRAGRKLDPSLRLVLDELNNVAPIPELPAKMSDSGGRGIQLVAFTHNFSQTERRWGREGAKELAGSANIRLILPGLLDTATLKEVSTLLGSIEEFVLSAPTPRGRGMGAARGGSLHRRQVMEESAIRELEEGTALMIRRNNKAVMLDLPGFWEDPQINEVVAASERQAAVVIEQGFVSTSAPIEVTPLS</sequence>
<dbReference type="SUPFAM" id="SSF52540">
    <property type="entry name" value="P-loop containing nucleoside triphosphate hydrolases"/>
    <property type="match status" value="1"/>
</dbReference>
<keyword evidence="5 6" id="KW-0472">Membrane</keyword>
<protein>
    <recommendedName>
        <fullName evidence="7">TraD/TraG TraM recognition site domain-containing protein</fullName>
    </recommendedName>
</protein>
<evidence type="ECO:0000256" key="4">
    <source>
        <dbReference type="ARBA" id="ARBA00022989"/>
    </source>
</evidence>
<dbReference type="Proteomes" id="UP000245711">
    <property type="component" value="Plasmid pRB11"/>
</dbReference>
<reference evidence="8 9" key="1">
    <citation type="submission" date="2017-05" db="EMBL/GenBank/DDBJ databases">
        <title>Isolation of Rhodococcus sp. S2-17 biodegrading of BP-3.</title>
        <authorList>
            <person name="Lee Y."/>
            <person name="Kim K.H."/>
            <person name="Chun B.H."/>
            <person name="Jung H.S."/>
            <person name="Jeon C.O."/>
        </authorList>
    </citation>
    <scope>NUCLEOTIDE SEQUENCE [LARGE SCALE GENOMIC DNA]</scope>
    <source>
        <strain evidence="8 9">S2-17</strain>
        <plasmid evidence="9">prb11</plasmid>
    </source>
</reference>
<proteinExistence type="predicted"/>
<feature type="transmembrane region" description="Helical" evidence="6">
    <location>
        <begin position="73"/>
        <end position="96"/>
    </location>
</feature>
<dbReference type="InterPro" id="IPR027417">
    <property type="entry name" value="P-loop_NTPase"/>
</dbReference>
<dbReference type="OrthoDB" id="226701at2"/>
<dbReference type="PANTHER" id="PTHR37937:SF1">
    <property type="entry name" value="CONJUGATIVE TRANSFER: DNA TRANSPORT"/>
    <property type="match status" value="1"/>
</dbReference>
<keyword evidence="9" id="KW-1185">Reference proteome</keyword>
<evidence type="ECO:0000256" key="6">
    <source>
        <dbReference type="SAM" id="Phobius"/>
    </source>
</evidence>
<dbReference type="InterPro" id="IPR051539">
    <property type="entry name" value="T4SS-coupling_protein"/>
</dbReference>
<keyword evidence="2" id="KW-1003">Cell membrane</keyword>
<dbReference type="AlphaFoldDB" id="A0A2S2C870"/>
<keyword evidence="4 6" id="KW-1133">Transmembrane helix</keyword>
<feature type="transmembrane region" description="Helical" evidence="6">
    <location>
        <begin position="15"/>
        <end position="38"/>
    </location>
</feature>
<feature type="domain" description="TraD/TraG TraM recognition site" evidence="7">
    <location>
        <begin position="424"/>
        <end position="543"/>
    </location>
</feature>
<organism evidence="8 9">
    <name type="scientific">Rhodococcus oxybenzonivorans</name>
    <dbReference type="NCBI Taxonomy" id="1990687"/>
    <lineage>
        <taxon>Bacteria</taxon>
        <taxon>Bacillati</taxon>
        <taxon>Actinomycetota</taxon>
        <taxon>Actinomycetes</taxon>
        <taxon>Mycobacteriales</taxon>
        <taxon>Nocardiaceae</taxon>
        <taxon>Rhodococcus</taxon>
    </lineage>
</organism>
<name>A0A2S2C870_9NOCA</name>
<gene>
    <name evidence="8" type="ORF">CBI38_37370</name>
</gene>
<geneLocation type="plasmid" evidence="9">
    <name>prb11</name>
</geneLocation>
<accession>A0A2S2C870</accession>
<evidence type="ECO:0000256" key="1">
    <source>
        <dbReference type="ARBA" id="ARBA00004651"/>
    </source>
</evidence>
<evidence type="ECO:0000313" key="9">
    <source>
        <dbReference type="Proteomes" id="UP000245711"/>
    </source>
</evidence>
<dbReference type="KEGG" id="roz:CBI38_37370"/>